<feature type="region of interest" description="Disordered" evidence="6">
    <location>
        <begin position="309"/>
        <end position="342"/>
    </location>
</feature>
<dbReference type="AlphaFoldDB" id="A0AAY4EYT4"/>
<evidence type="ECO:0000256" key="1">
    <source>
        <dbReference type="ARBA" id="ARBA00004123"/>
    </source>
</evidence>
<organism evidence="8 9">
    <name type="scientific">Denticeps clupeoides</name>
    <name type="common">denticle herring</name>
    <dbReference type="NCBI Taxonomy" id="299321"/>
    <lineage>
        <taxon>Eukaryota</taxon>
        <taxon>Metazoa</taxon>
        <taxon>Chordata</taxon>
        <taxon>Craniata</taxon>
        <taxon>Vertebrata</taxon>
        <taxon>Euteleostomi</taxon>
        <taxon>Actinopterygii</taxon>
        <taxon>Neopterygii</taxon>
        <taxon>Teleostei</taxon>
        <taxon>Clupei</taxon>
        <taxon>Clupeiformes</taxon>
        <taxon>Denticipitoidei</taxon>
        <taxon>Denticipitidae</taxon>
        <taxon>Denticeps</taxon>
    </lineage>
</organism>
<dbReference type="GO" id="GO:0016233">
    <property type="term" value="P:telomere capping"/>
    <property type="evidence" value="ECO:0007669"/>
    <property type="project" value="InterPro"/>
</dbReference>
<keyword evidence="3" id="KW-0158">Chromosome</keyword>
<dbReference type="GO" id="GO:0007004">
    <property type="term" value="P:telomere maintenance via telomerase"/>
    <property type="evidence" value="ECO:0007669"/>
    <property type="project" value="InterPro"/>
</dbReference>
<dbReference type="GO" id="GO:0042162">
    <property type="term" value="F:telomeric DNA binding"/>
    <property type="evidence" value="ECO:0007669"/>
    <property type="project" value="InterPro"/>
</dbReference>
<dbReference type="PANTHER" id="PTHR14487:SF3">
    <property type="entry name" value="ADRENOCORTICAL DYSPLASIA PROTEIN HOMOLOG"/>
    <property type="match status" value="1"/>
</dbReference>
<evidence type="ECO:0000256" key="6">
    <source>
        <dbReference type="SAM" id="MobiDB-lite"/>
    </source>
</evidence>
<keyword evidence="5" id="KW-0539">Nucleus</keyword>
<evidence type="ECO:0000256" key="5">
    <source>
        <dbReference type="ARBA" id="ARBA00023242"/>
    </source>
</evidence>
<feature type="domain" description="Shelterin complex subunit TPP1/Est3" evidence="7">
    <location>
        <begin position="17"/>
        <end position="111"/>
    </location>
</feature>
<evidence type="ECO:0000313" key="9">
    <source>
        <dbReference type="Proteomes" id="UP000694580"/>
    </source>
</evidence>
<evidence type="ECO:0000259" key="7">
    <source>
        <dbReference type="Pfam" id="PF10341"/>
    </source>
</evidence>
<dbReference type="Proteomes" id="UP000694580">
    <property type="component" value="Chromosome 5"/>
</dbReference>
<dbReference type="Gene3D" id="2.40.50.960">
    <property type="match status" value="1"/>
</dbReference>
<evidence type="ECO:0000256" key="4">
    <source>
        <dbReference type="ARBA" id="ARBA00022895"/>
    </source>
</evidence>
<dbReference type="Ensembl" id="ENSDCDT00010073673.1">
    <property type="protein sequence ID" value="ENSDCDP00010062870.1"/>
    <property type="gene ID" value="ENSDCDG00010034384.1"/>
</dbReference>
<evidence type="ECO:0000256" key="2">
    <source>
        <dbReference type="ARBA" id="ARBA00004574"/>
    </source>
</evidence>
<dbReference type="Pfam" id="PF10341">
    <property type="entry name" value="TPP1"/>
    <property type="match status" value="1"/>
</dbReference>
<evidence type="ECO:0000313" key="8">
    <source>
        <dbReference type="Ensembl" id="ENSDCDP00010062870.1"/>
    </source>
</evidence>
<reference evidence="8 9" key="1">
    <citation type="submission" date="2020-06" db="EMBL/GenBank/DDBJ databases">
        <authorList>
            <consortium name="Wellcome Sanger Institute Data Sharing"/>
        </authorList>
    </citation>
    <scope>NUCLEOTIDE SEQUENCE [LARGE SCALE GENOMIC DNA]</scope>
</reference>
<reference evidence="8" key="3">
    <citation type="submission" date="2025-09" db="UniProtKB">
        <authorList>
            <consortium name="Ensembl"/>
        </authorList>
    </citation>
    <scope>IDENTIFICATION</scope>
</reference>
<sequence>MREMRGGWRLPTKPERWVERLVLGYAPADQNVQDFPVKAEVVGLTESQSVEGAACLMFLSDGVVFMPALLTDVAWERLQELEERDCFTGLENAIVSVQKFSLHFHMEPELVGHVSASHLNEHTLCCKWALKKSTPNLPSQSKFFSDPGCLFTGFQLSNLMGMWQNDIISGMQNEIIDRLNMPGTSEQSVTALTGWHQDRLLYKVSVSVKVSLFNIDCFLYYRSTSAHLNTISFVSSVSATPEDLQPQQNQLASVTLKNLSASNTPDTLPCEQSRSQPLSLPVATGTKKELLNSSGAEKAEISLLCGQQPLSLQSNPSHSKRKLSTQEELEEDEEDDRAAGSPPTWLAIMQQTRCSNDEGNGPKRPTLAASVQQNWVCYVVFLPHCHCRGSKPNCFYSVFSFLLISVFQIHPDGSSFSYRYKPSAHVAMALCQFKYVGYIHFKTLTLELKLRIYVQQTHFQL</sequence>
<keyword evidence="4" id="KW-0779">Telomere</keyword>
<keyword evidence="9" id="KW-1185">Reference proteome</keyword>
<reference evidence="8" key="2">
    <citation type="submission" date="2025-08" db="UniProtKB">
        <authorList>
            <consortium name="Ensembl"/>
        </authorList>
    </citation>
    <scope>IDENTIFICATION</scope>
</reference>
<proteinExistence type="predicted"/>
<name>A0AAY4EYT4_9TELE</name>
<protein>
    <recommendedName>
        <fullName evidence="7">Shelterin complex subunit TPP1/Est3 domain-containing protein</fullName>
    </recommendedName>
</protein>
<dbReference type="GO" id="GO:0070198">
    <property type="term" value="P:protein localization to chromosome, telomeric region"/>
    <property type="evidence" value="ECO:0007669"/>
    <property type="project" value="TreeGrafter"/>
</dbReference>
<dbReference type="PANTHER" id="PTHR14487">
    <property type="entry name" value="ADRENOCORTICAL DYSPLASIA PROTEIN ACD"/>
    <property type="match status" value="1"/>
</dbReference>
<dbReference type="GO" id="GO:0005697">
    <property type="term" value="C:telomerase holoenzyme complex"/>
    <property type="evidence" value="ECO:0007669"/>
    <property type="project" value="InterPro"/>
</dbReference>
<dbReference type="GeneTree" id="ENSGT00940000175365"/>
<comment type="subcellular location">
    <subcellularLocation>
        <location evidence="2">Chromosome</location>
        <location evidence="2">Telomere</location>
    </subcellularLocation>
    <subcellularLocation>
        <location evidence="1">Nucleus</location>
    </subcellularLocation>
</comment>
<dbReference type="GO" id="GO:0032211">
    <property type="term" value="P:negative regulation of telomere maintenance via telomerase"/>
    <property type="evidence" value="ECO:0007669"/>
    <property type="project" value="TreeGrafter"/>
</dbReference>
<dbReference type="InterPro" id="IPR028631">
    <property type="entry name" value="ACD"/>
</dbReference>
<feature type="compositionally biased region" description="Acidic residues" evidence="6">
    <location>
        <begin position="327"/>
        <end position="336"/>
    </location>
</feature>
<accession>A0AAY4EYT4</accession>
<dbReference type="InterPro" id="IPR019437">
    <property type="entry name" value="TPP1/Est3"/>
</dbReference>
<dbReference type="GO" id="GO:0070187">
    <property type="term" value="C:shelterin complex"/>
    <property type="evidence" value="ECO:0007669"/>
    <property type="project" value="InterPro"/>
</dbReference>
<evidence type="ECO:0000256" key="3">
    <source>
        <dbReference type="ARBA" id="ARBA00022454"/>
    </source>
</evidence>